<keyword evidence="5" id="KW-1185">Reference proteome</keyword>
<keyword evidence="2" id="KW-0472">Membrane</keyword>
<feature type="compositionally biased region" description="Pro residues" evidence="1">
    <location>
        <begin position="324"/>
        <end position="368"/>
    </location>
</feature>
<keyword evidence="3" id="KW-0732">Signal</keyword>
<evidence type="ECO:0000313" key="5">
    <source>
        <dbReference type="Proteomes" id="UP001642482"/>
    </source>
</evidence>
<feature type="region of interest" description="Disordered" evidence="1">
    <location>
        <begin position="675"/>
        <end position="697"/>
    </location>
</feature>
<dbReference type="Proteomes" id="UP001642482">
    <property type="component" value="Unassembled WGS sequence"/>
</dbReference>
<sequence length="847" mass="90771">MHGLLKAGLLLAPALAGGVGATVSPQDNKPSAFISLDVPDGLKEGTPFLSFRLDVKESTNACGTPNITFNGEPLPDNGQLSLPLVPDLDFNEPDHKTSKVNDIYQPSAVLNWETDCVSWGGQEREQLMRLRIVSVNGVDVDEKESTDNAATIRFRQTAPARVLLVDGAASVFEFNDNYFVAPPPPPAPTTTSKAKAPKATSEIDNDFDNDEDDFDDADEIDPDLVAWENSLIMLHRSAALLHHDIHLREHYILQRFGPDASPIAHGPPGFGPKHDGPCSGITSFVSSVFHKVAGTAKSIYGDLVANAFGYDSPRHHGPPHGFHPRPPFDGPFGGPPGPPGPHGPHHGPPFGGPPPHGPFSGPNGPPFGGPHGMPGFPMRPYCFPGNDRQGPPPPPPPPPSFLFHCPAPPPPNEGFPPPPPEGLPPPPPEGFPPPPPGEGFPPPPPEGFPGEPFPPKHPHGAPPTGPPPGNHGPPPPGEGPHDGPHGGPPGAPHGGPSGRPDGEGPFWMAFKHGSNDKGAQFRGRKMHGHGPDGPPPPDFWNHGRHPHGGPHGGPFSFGRAPVVKMVAFFALVIVLLFVFARHCRNRRMEQRLRNRRANRPRGFRGFAARFQEFTEEVQERHERRQARRERRRQRRASMRGFLRTVRRFLFAGEDDDEKLAADANGASATERAALRTNADGHIVTSAPPSRNRSPAPSLEDEIAQFRVAADVVGQMIAAEEGRIAIAQTAESRRRQQQDEDLERAMRSVSPVSTAASPVPVAAAPSPPPAPTAPYNQPPPPPPPPPSMANSSSVYGGYGRRDAAGIDSDYDDVESLPPAYSPDDYQYVNLVEASVVADGFQYRPGSSP</sequence>
<feature type="transmembrane region" description="Helical" evidence="2">
    <location>
        <begin position="565"/>
        <end position="583"/>
    </location>
</feature>
<protein>
    <submittedName>
        <fullName evidence="4">Uncharacterized protein</fullName>
    </submittedName>
</protein>
<feature type="compositionally biased region" description="Low complexity" evidence="1">
    <location>
        <begin position="747"/>
        <end position="763"/>
    </location>
</feature>
<accession>A0ABP0BVZ5</accession>
<organism evidence="4 5">
    <name type="scientific">Sporothrix eucalyptigena</name>
    <dbReference type="NCBI Taxonomy" id="1812306"/>
    <lineage>
        <taxon>Eukaryota</taxon>
        <taxon>Fungi</taxon>
        <taxon>Dikarya</taxon>
        <taxon>Ascomycota</taxon>
        <taxon>Pezizomycotina</taxon>
        <taxon>Sordariomycetes</taxon>
        <taxon>Sordariomycetidae</taxon>
        <taxon>Ophiostomatales</taxon>
        <taxon>Ophiostomataceae</taxon>
        <taxon>Sporothrix</taxon>
    </lineage>
</organism>
<feature type="compositionally biased region" description="Pro residues" evidence="1">
    <location>
        <begin position="764"/>
        <end position="786"/>
    </location>
</feature>
<evidence type="ECO:0000256" key="1">
    <source>
        <dbReference type="SAM" id="MobiDB-lite"/>
    </source>
</evidence>
<keyword evidence="2" id="KW-1133">Transmembrane helix</keyword>
<evidence type="ECO:0000313" key="4">
    <source>
        <dbReference type="EMBL" id="CAK7223758.1"/>
    </source>
</evidence>
<keyword evidence="2" id="KW-0812">Transmembrane</keyword>
<feature type="region of interest" description="Disordered" evidence="1">
    <location>
        <begin position="185"/>
        <end position="210"/>
    </location>
</feature>
<feature type="compositionally biased region" description="Basic and acidic residues" evidence="1">
    <location>
        <begin position="730"/>
        <end position="745"/>
    </location>
</feature>
<feature type="signal peptide" evidence="3">
    <location>
        <begin position="1"/>
        <end position="16"/>
    </location>
</feature>
<gene>
    <name evidence="4" type="ORF">SEUCBS140593_005343</name>
</gene>
<name>A0ABP0BVZ5_9PEZI</name>
<feature type="compositionally biased region" description="Pro residues" evidence="1">
    <location>
        <begin position="390"/>
        <end position="478"/>
    </location>
</feature>
<feature type="region of interest" description="Disordered" evidence="1">
    <location>
        <begin position="729"/>
        <end position="822"/>
    </location>
</feature>
<evidence type="ECO:0000256" key="3">
    <source>
        <dbReference type="SAM" id="SignalP"/>
    </source>
</evidence>
<feature type="chain" id="PRO_5045354403" evidence="3">
    <location>
        <begin position="17"/>
        <end position="847"/>
    </location>
</feature>
<proteinExistence type="predicted"/>
<feature type="region of interest" description="Disordered" evidence="1">
    <location>
        <begin position="315"/>
        <end position="547"/>
    </location>
</feature>
<reference evidence="4 5" key="1">
    <citation type="submission" date="2024-01" db="EMBL/GenBank/DDBJ databases">
        <authorList>
            <person name="Allen C."/>
            <person name="Tagirdzhanova G."/>
        </authorList>
    </citation>
    <scope>NUCLEOTIDE SEQUENCE [LARGE SCALE GENOMIC DNA]</scope>
</reference>
<dbReference type="EMBL" id="CAWUHD010000051">
    <property type="protein sequence ID" value="CAK7223758.1"/>
    <property type="molecule type" value="Genomic_DNA"/>
</dbReference>
<evidence type="ECO:0000256" key="2">
    <source>
        <dbReference type="SAM" id="Phobius"/>
    </source>
</evidence>
<feature type="compositionally biased region" description="Low complexity" evidence="1">
    <location>
        <begin position="685"/>
        <end position="697"/>
    </location>
</feature>
<feature type="compositionally biased region" description="Low complexity" evidence="1">
    <location>
        <begin position="189"/>
        <end position="200"/>
    </location>
</feature>
<comment type="caution">
    <text evidence="4">The sequence shown here is derived from an EMBL/GenBank/DDBJ whole genome shotgun (WGS) entry which is preliminary data.</text>
</comment>